<feature type="region of interest" description="Disordered" evidence="1">
    <location>
        <begin position="271"/>
        <end position="335"/>
    </location>
</feature>
<evidence type="ECO:0000313" key="2">
    <source>
        <dbReference type="RefSeq" id="XP_059604084.1"/>
    </source>
</evidence>
<reference evidence="2" key="2">
    <citation type="submission" date="2025-08" db="UniProtKB">
        <authorList>
            <consortium name="RefSeq"/>
        </authorList>
    </citation>
    <scope>IDENTIFICATION</scope>
</reference>
<gene>
    <name evidence="2" type="ORF">An08g06120</name>
</gene>
<proteinExistence type="predicted"/>
<name>A0AAJ8E243_ASPNG</name>
<feature type="region of interest" description="Disordered" evidence="1">
    <location>
        <begin position="1"/>
        <end position="25"/>
    </location>
</feature>
<evidence type="ECO:0000256" key="1">
    <source>
        <dbReference type="SAM" id="MobiDB-lite"/>
    </source>
</evidence>
<feature type="compositionally biased region" description="Low complexity" evidence="1">
    <location>
        <begin position="306"/>
        <end position="323"/>
    </location>
</feature>
<dbReference type="AlphaFoldDB" id="A0AAJ8E243"/>
<organism evidence="2">
    <name type="scientific">Aspergillus niger</name>
    <dbReference type="NCBI Taxonomy" id="5061"/>
    <lineage>
        <taxon>Eukaryota</taxon>
        <taxon>Fungi</taxon>
        <taxon>Dikarya</taxon>
        <taxon>Ascomycota</taxon>
        <taxon>Pezizomycotina</taxon>
        <taxon>Eurotiomycetes</taxon>
        <taxon>Eurotiomycetidae</taxon>
        <taxon>Eurotiales</taxon>
        <taxon>Aspergillaceae</taxon>
        <taxon>Aspergillus</taxon>
        <taxon>Aspergillus subgen. Circumdati</taxon>
    </lineage>
</organism>
<dbReference type="RefSeq" id="XP_059604084.1">
    <property type="nucleotide sequence ID" value="XM_059749108.1"/>
</dbReference>
<dbReference type="GeneID" id="10098015"/>
<reference evidence="2" key="1">
    <citation type="submission" date="2025-02" db="EMBL/GenBank/DDBJ databases">
        <authorList>
            <consortium name="NCBI Genome Project"/>
        </authorList>
    </citation>
    <scope>NUCLEOTIDE SEQUENCE</scope>
</reference>
<protein>
    <submittedName>
        <fullName evidence="2">Uncharacterized protein</fullName>
    </submittedName>
</protein>
<feature type="region of interest" description="Disordered" evidence="1">
    <location>
        <begin position="94"/>
        <end position="158"/>
    </location>
</feature>
<dbReference type="VEuPathDB" id="FungiDB:An08g06120"/>
<accession>A0AAJ8E243</accession>
<dbReference type="KEGG" id="ang:An08g06120"/>
<sequence>MDPPPFTPSEKCDRGGIVGSGGEEPVGRSAAVGLGLVQGHGYGVGYLNDPASQGVGPFPSACDVLQPLSQLSPLPSSGYLAAVLARERSHWTKQASGSDGHLVPLSPGCAASAPAHDHRSATPPAVRMDDRVGDSSSEAPTHGSMVVSDPRRQPGTPAPVQCHANPIATSHEQGVPSIANLIGSHPSQNCGYAVQYLHDADEEGLAKLTDAHLAEAEKMTLTDYASYPDSPDLAALNLSRLVARLEHNLLSSAADLKPLRRSEYQRMRVGANTPAPTSKPSNAPFPRSSPPTVAMTCRPTSHANGRSSNSSRLSSTRSVVPRRNLNPTKKRKTTP</sequence>